<name>A0A9P7B5Q5_RHOMI</name>
<keyword evidence="4" id="KW-1185">Reference proteome</keyword>
<dbReference type="GO" id="GO:0006900">
    <property type="term" value="P:vesicle budding from membrane"/>
    <property type="evidence" value="ECO:0007669"/>
    <property type="project" value="TreeGrafter"/>
</dbReference>
<dbReference type="PANTHER" id="PTHR22761">
    <property type="entry name" value="CHARGED MULTIVESICULAR BODY PROTEIN"/>
    <property type="match status" value="1"/>
</dbReference>
<evidence type="ECO:0000256" key="2">
    <source>
        <dbReference type="SAM" id="MobiDB-lite"/>
    </source>
</evidence>
<dbReference type="Proteomes" id="UP000777482">
    <property type="component" value="Unassembled WGS sequence"/>
</dbReference>
<dbReference type="Pfam" id="PF03357">
    <property type="entry name" value="Snf7"/>
    <property type="match status" value="1"/>
</dbReference>
<dbReference type="PANTHER" id="PTHR22761:SF96">
    <property type="entry name" value="BCDNA.GH08385"/>
    <property type="match status" value="1"/>
</dbReference>
<organism evidence="3 4">
    <name type="scientific">Rhodotorula mucilaginosa</name>
    <name type="common">Yeast</name>
    <name type="synonym">Rhodotorula rubra</name>
    <dbReference type="NCBI Taxonomy" id="5537"/>
    <lineage>
        <taxon>Eukaryota</taxon>
        <taxon>Fungi</taxon>
        <taxon>Dikarya</taxon>
        <taxon>Basidiomycota</taxon>
        <taxon>Pucciniomycotina</taxon>
        <taxon>Microbotryomycetes</taxon>
        <taxon>Sporidiobolales</taxon>
        <taxon>Sporidiobolaceae</taxon>
        <taxon>Rhodotorula</taxon>
    </lineage>
</organism>
<dbReference type="InterPro" id="IPR005024">
    <property type="entry name" value="Snf7_fam"/>
</dbReference>
<dbReference type="GO" id="GO:0009898">
    <property type="term" value="C:cytoplasmic side of plasma membrane"/>
    <property type="evidence" value="ECO:0007669"/>
    <property type="project" value="TreeGrafter"/>
</dbReference>
<sequence length="473" mass="52068">MAKAAGEQSHSPADALRAYLAIIPEYSTARVQFYYSSLPSRKHSNPTGYASALAWWRKTLVDLTARGLLGDDKLVLHVDEHLREHLRWDKIGRPSSLGVITAELAQSSDLVRESEYLSSPDPQSFSVLSLLARPFWWTLSTVLGTGSSSSSSSIEYGEAADQKEWTKRQGDYVVPDLVERAASQLTPKLDNLHADALSRLYTLKTFRERLGPLCLPNVTLSERDCRVLATYLSRKGLCGFDGEVIKFLAPHSTPIPSQPVPITAADRSTLSLLASVASLSASISSLEDRITAARNKAARYAAQKRVELAKAALVEKRRDEKLLEERVGQRLKVQEVVSAIERAVGDEETLSALTLGTSTLRAVLASPTLQLDNISELTSALDEQLVSAQEVSEAVDAVGAPEREAAIDENEVEEEWEKLVKEEEEREERQKVEEAKRKLETPAPMPSTSQAEEVESKTETPADKPSKEPVPLQ</sequence>
<dbReference type="OrthoDB" id="10250120at2759"/>
<gene>
    <name evidence="3" type="ORF">C6P46_005155</name>
</gene>
<dbReference type="GO" id="GO:0032511">
    <property type="term" value="P:late endosome to vacuole transport via multivesicular body sorting pathway"/>
    <property type="evidence" value="ECO:0007669"/>
    <property type="project" value="TreeGrafter"/>
</dbReference>
<reference evidence="3 4" key="1">
    <citation type="submission" date="2020-11" db="EMBL/GenBank/DDBJ databases">
        <title>Kefir isolates.</title>
        <authorList>
            <person name="Marcisauskas S."/>
            <person name="Kim Y."/>
            <person name="Blasche S."/>
        </authorList>
    </citation>
    <scope>NUCLEOTIDE SEQUENCE [LARGE SCALE GENOMIC DNA]</scope>
    <source>
        <strain evidence="3 4">KR</strain>
    </source>
</reference>
<feature type="compositionally biased region" description="Acidic residues" evidence="2">
    <location>
        <begin position="407"/>
        <end position="416"/>
    </location>
</feature>
<comment type="caution">
    <text evidence="3">The sequence shown here is derived from an EMBL/GenBank/DDBJ whole genome shotgun (WGS) entry which is preliminary data.</text>
</comment>
<proteinExistence type="predicted"/>
<feature type="compositionally biased region" description="Basic and acidic residues" evidence="2">
    <location>
        <begin position="454"/>
        <end position="467"/>
    </location>
</feature>
<protein>
    <submittedName>
        <fullName evidence="3">Uncharacterized protein</fullName>
    </submittedName>
</protein>
<feature type="coiled-coil region" evidence="1">
    <location>
        <begin position="276"/>
        <end position="303"/>
    </location>
</feature>
<dbReference type="GO" id="GO:0005771">
    <property type="term" value="C:multivesicular body"/>
    <property type="evidence" value="ECO:0007669"/>
    <property type="project" value="TreeGrafter"/>
</dbReference>
<dbReference type="AlphaFoldDB" id="A0A9P7B5Q5"/>
<accession>A0A9P7B5Q5</accession>
<feature type="compositionally biased region" description="Basic and acidic residues" evidence="2">
    <location>
        <begin position="417"/>
        <end position="440"/>
    </location>
</feature>
<dbReference type="GO" id="GO:0000815">
    <property type="term" value="C:ESCRT III complex"/>
    <property type="evidence" value="ECO:0007669"/>
    <property type="project" value="TreeGrafter"/>
</dbReference>
<evidence type="ECO:0000313" key="4">
    <source>
        <dbReference type="Proteomes" id="UP000777482"/>
    </source>
</evidence>
<keyword evidence="1" id="KW-0175">Coiled coil</keyword>
<dbReference type="EMBL" id="PUHQ01000053">
    <property type="protein sequence ID" value="KAG0659518.1"/>
    <property type="molecule type" value="Genomic_DNA"/>
</dbReference>
<feature type="region of interest" description="Disordered" evidence="2">
    <location>
        <begin position="396"/>
        <end position="473"/>
    </location>
</feature>
<evidence type="ECO:0000313" key="3">
    <source>
        <dbReference type="EMBL" id="KAG0659518.1"/>
    </source>
</evidence>
<evidence type="ECO:0000256" key="1">
    <source>
        <dbReference type="SAM" id="Coils"/>
    </source>
</evidence>